<geneLocation type="plasmid" evidence="1">
    <name>unnamed</name>
</geneLocation>
<name>A0A132MJ33_9ACTN</name>
<accession>A0A132MJ33</accession>
<keyword evidence="1" id="KW-0614">Plasmid</keyword>
<comment type="caution">
    <text evidence="1">The sequence shown here is derived from an EMBL/GenBank/DDBJ whole genome shotgun (WGS) entry which is preliminary data.</text>
</comment>
<dbReference type="EMBL" id="LAXD01000002">
    <property type="protein sequence ID" value="KWW97421.1"/>
    <property type="molecule type" value="Genomic_DNA"/>
</dbReference>
<dbReference type="Proteomes" id="UP000070188">
    <property type="component" value="Unassembled WGS sequence"/>
</dbReference>
<dbReference type="AlphaFoldDB" id="A0A132MJ33"/>
<gene>
    <name evidence="1" type="ORF">LI90_4393</name>
</gene>
<sequence>MNHEHEPRPGCGVPVGAHIQQPASDGDALSLLEGLLVSIRWRVAHPHLVTWQQLAADLTALLTLAEVAVRQHAPGPQGWCELCGPVAGSPCGRLLELLGTLDGVRLVDELPKRRL</sequence>
<protein>
    <submittedName>
        <fullName evidence="1">Uncharacterized protein</fullName>
    </submittedName>
</protein>
<evidence type="ECO:0000313" key="1">
    <source>
        <dbReference type="EMBL" id="KWW97421.1"/>
    </source>
</evidence>
<evidence type="ECO:0000313" key="2">
    <source>
        <dbReference type="Proteomes" id="UP000070188"/>
    </source>
</evidence>
<reference evidence="2" key="1">
    <citation type="submission" date="2015-04" db="EMBL/GenBank/DDBJ databases">
        <title>Physiological reanalysis, assessment of diazotrophy, and genome sequences of multiple isolates of Streptomyces thermoautotrophicus.</title>
        <authorList>
            <person name="MacKellar D.C."/>
            <person name="Lieber L."/>
            <person name="Norman J."/>
            <person name="Bolger A."/>
            <person name="Tobin C."/>
            <person name="Murray J.W."/>
            <person name="Chang R."/>
            <person name="Ford T."/>
            <person name="Nguyen P.Q."/>
            <person name="Woodward J."/>
            <person name="Permingeat H."/>
            <person name="Joshi N.S."/>
            <person name="Silver P.A."/>
            <person name="Usadel B."/>
            <person name="Rutherford A.W."/>
            <person name="Friesen M."/>
            <person name="Prell J."/>
        </authorList>
    </citation>
    <scope>NUCLEOTIDE SEQUENCE [LARGE SCALE GENOMIC DNA]</scope>
    <source>
        <strain evidence="2">H1</strain>
    </source>
</reference>
<proteinExistence type="predicted"/>
<dbReference type="RefSeq" id="WP_066892520.1">
    <property type="nucleotide sequence ID" value="NZ_LAXD01000002.1"/>
</dbReference>
<organism evidence="1 2">
    <name type="scientific">Carbonactinospora thermoautotrophica</name>
    <dbReference type="NCBI Taxonomy" id="1469144"/>
    <lineage>
        <taxon>Bacteria</taxon>
        <taxon>Bacillati</taxon>
        <taxon>Actinomycetota</taxon>
        <taxon>Actinomycetes</taxon>
        <taxon>Kitasatosporales</taxon>
        <taxon>Carbonactinosporaceae</taxon>
        <taxon>Carbonactinospora</taxon>
    </lineage>
</organism>
<keyword evidence="2" id="KW-1185">Reference proteome</keyword>
<dbReference type="PATRIC" id="fig|1469144.10.peg.70"/>